<dbReference type="InterPro" id="IPR036249">
    <property type="entry name" value="Thioredoxin-like_sf"/>
</dbReference>
<keyword evidence="8" id="KW-1185">Reference proteome</keyword>
<dbReference type="PROSITE" id="PS50404">
    <property type="entry name" value="GST_NTER"/>
    <property type="match status" value="1"/>
</dbReference>
<comment type="similarity">
    <text evidence="1">Belongs to the glutaredoxin family.</text>
</comment>
<dbReference type="SUPFAM" id="SSF52833">
    <property type="entry name" value="Thioredoxin-like"/>
    <property type="match status" value="1"/>
</dbReference>
<evidence type="ECO:0000256" key="2">
    <source>
        <dbReference type="ARBA" id="ARBA00022448"/>
    </source>
</evidence>
<dbReference type="PANTHER" id="PTHR46679:SF1">
    <property type="entry name" value="GLUTAREDOXIN-2, MITOCHONDRIAL"/>
    <property type="match status" value="1"/>
</dbReference>
<dbReference type="InterPro" id="IPR004045">
    <property type="entry name" value="Glutathione_S-Trfase_N"/>
</dbReference>
<reference evidence="8" key="1">
    <citation type="submission" date="2017-04" db="EMBL/GenBank/DDBJ databases">
        <authorList>
            <person name="Varghese N."/>
            <person name="Submissions S."/>
        </authorList>
    </citation>
    <scope>NUCLEOTIDE SEQUENCE [LARGE SCALE GENOMIC DNA]</scope>
    <source>
        <strain evidence="8">RKEM611</strain>
    </source>
</reference>
<feature type="domain" description="GST N-terminal" evidence="6">
    <location>
        <begin position="2"/>
        <end position="81"/>
    </location>
</feature>
<evidence type="ECO:0000256" key="4">
    <source>
        <dbReference type="ARBA" id="ARBA00023157"/>
    </source>
</evidence>
<dbReference type="EMBL" id="FWZT01000017">
    <property type="protein sequence ID" value="SMF55037.1"/>
    <property type="molecule type" value="Genomic_DNA"/>
</dbReference>
<proteinExistence type="inferred from homology"/>
<name>A0A1Y6CH48_9BACT</name>
<dbReference type="RefSeq" id="WP_132322084.1">
    <property type="nucleotide sequence ID" value="NZ_FWZT01000017.1"/>
</dbReference>
<dbReference type="STRING" id="1513793.SAMN06296036_11771"/>
<dbReference type="OrthoDB" id="9814618at2"/>
<evidence type="ECO:0000256" key="1">
    <source>
        <dbReference type="ARBA" id="ARBA00007787"/>
    </source>
</evidence>
<evidence type="ECO:0000256" key="3">
    <source>
        <dbReference type="ARBA" id="ARBA00022982"/>
    </source>
</evidence>
<dbReference type="InterPro" id="IPR002109">
    <property type="entry name" value="Glutaredoxin"/>
</dbReference>
<evidence type="ECO:0000313" key="8">
    <source>
        <dbReference type="Proteomes" id="UP000192907"/>
    </source>
</evidence>
<protein>
    <submittedName>
        <fullName evidence="7">Glutaredoxin 3</fullName>
    </submittedName>
</protein>
<evidence type="ECO:0000313" key="7">
    <source>
        <dbReference type="EMBL" id="SMF55037.1"/>
    </source>
</evidence>
<dbReference type="Pfam" id="PF00462">
    <property type="entry name" value="Glutaredoxin"/>
    <property type="match status" value="1"/>
</dbReference>
<dbReference type="PRINTS" id="PR00160">
    <property type="entry name" value="GLUTAREDOXIN"/>
</dbReference>
<sequence>MKDIKLYTTRYCGFCNRAKMLLSQLNLEYTDHSVDNDPDLRQEISDSVGGFPTVPMIFIDGQFIGGYTELANLHREGKLTK</sequence>
<keyword evidence="4" id="KW-1015">Disulfide bond</keyword>
<organism evidence="7 8">
    <name type="scientific">Pseudobacteriovorax antillogorgiicola</name>
    <dbReference type="NCBI Taxonomy" id="1513793"/>
    <lineage>
        <taxon>Bacteria</taxon>
        <taxon>Pseudomonadati</taxon>
        <taxon>Bdellovibrionota</taxon>
        <taxon>Oligoflexia</taxon>
        <taxon>Oligoflexales</taxon>
        <taxon>Pseudobacteriovoracaceae</taxon>
        <taxon>Pseudobacteriovorax</taxon>
    </lineage>
</organism>
<accession>A0A1Y6CH48</accession>
<dbReference type="PROSITE" id="PS51354">
    <property type="entry name" value="GLUTAREDOXIN_2"/>
    <property type="match status" value="1"/>
</dbReference>
<evidence type="ECO:0000256" key="5">
    <source>
        <dbReference type="ARBA" id="ARBA00023284"/>
    </source>
</evidence>
<dbReference type="PANTHER" id="PTHR46679">
    <property type="match status" value="1"/>
</dbReference>
<dbReference type="AlphaFoldDB" id="A0A1Y6CH48"/>
<dbReference type="Proteomes" id="UP000192907">
    <property type="component" value="Unassembled WGS sequence"/>
</dbReference>
<keyword evidence="2" id="KW-0813">Transport</keyword>
<dbReference type="Gene3D" id="3.40.30.10">
    <property type="entry name" value="Glutaredoxin"/>
    <property type="match status" value="1"/>
</dbReference>
<dbReference type="InterPro" id="IPR014025">
    <property type="entry name" value="Glutaredoxin_subgr"/>
</dbReference>
<gene>
    <name evidence="7" type="ORF">SAMN06296036_11771</name>
</gene>
<keyword evidence="5" id="KW-0676">Redox-active center</keyword>
<keyword evidence="3" id="KW-0249">Electron transport</keyword>
<dbReference type="GO" id="GO:0015035">
    <property type="term" value="F:protein-disulfide reductase activity"/>
    <property type="evidence" value="ECO:0007669"/>
    <property type="project" value="TreeGrafter"/>
</dbReference>
<evidence type="ECO:0000259" key="6">
    <source>
        <dbReference type="PROSITE" id="PS50404"/>
    </source>
</evidence>